<dbReference type="SUPFAM" id="SSF53756">
    <property type="entry name" value="UDP-Glycosyltransferase/glycogen phosphorylase"/>
    <property type="match status" value="1"/>
</dbReference>
<dbReference type="Pfam" id="PF00534">
    <property type="entry name" value="Glycos_transf_1"/>
    <property type="match status" value="1"/>
</dbReference>
<sequence length="417" mass="47274">MNVLYLALGFPLPAQPPAPSDIMQLMEEFCRQGHQVDVVAIDERKHGRPTRLTREGPFQVLRVRTGNIYDVSLYEKGLSLVVLPWLLRRAMARHLPERRYDLVLYVAPPVTLSRVVRGLKRRQPWAKTYLMLKDIFPQNARDLGLIRNPLLLAYFRRQERRLYAASDTIGCMSPANVAYLRRHNPEIPAERVEVLPNTRRPGPDVGLLPPGPLRERYGIPKEAVVALYGGNLGIPQGLDFLLDVFEANRHRADLHFLVVGRGTERRRLAEALAERRLDRVTLVAPLPRPDYEALARECDIGLICLDPRFTIPNFPSRVLSYFEIRMPVLAALDPATDFGDMLDQAQAGLWCHSGDLASFQRHLDRLAADPQLRARMGAAGRRQLETHFTSSRAYGIISRHIPPKRPDLEAPCPATLI</sequence>
<accession>A0ABQ5Q1L4</accession>
<dbReference type="PANTHER" id="PTHR12526:SF609">
    <property type="entry name" value="LIPOPOLYSACCHARIDE BIOSYNTHESIS PROTEIN"/>
    <property type="match status" value="1"/>
</dbReference>
<feature type="domain" description="Glycosyl transferase family 1" evidence="1">
    <location>
        <begin position="214"/>
        <end position="382"/>
    </location>
</feature>
<gene>
    <name evidence="3" type="ORF">GETHPA_00110</name>
</gene>
<feature type="domain" description="Glycosyltransferase subfamily 4-like N-terminal" evidence="2">
    <location>
        <begin position="22"/>
        <end position="197"/>
    </location>
</feature>
<organism evidence="3 4">
    <name type="scientific">Geothrix rubra</name>
    <dbReference type="NCBI Taxonomy" id="2927977"/>
    <lineage>
        <taxon>Bacteria</taxon>
        <taxon>Pseudomonadati</taxon>
        <taxon>Acidobacteriota</taxon>
        <taxon>Holophagae</taxon>
        <taxon>Holophagales</taxon>
        <taxon>Holophagaceae</taxon>
        <taxon>Geothrix</taxon>
    </lineage>
</organism>
<proteinExistence type="predicted"/>
<dbReference type="InterPro" id="IPR028098">
    <property type="entry name" value="Glyco_trans_4-like_N"/>
</dbReference>
<dbReference type="Proteomes" id="UP001165089">
    <property type="component" value="Unassembled WGS sequence"/>
</dbReference>
<keyword evidence="4" id="KW-1185">Reference proteome</keyword>
<dbReference type="Gene3D" id="3.40.50.2000">
    <property type="entry name" value="Glycogen Phosphorylase B"/>
    <property type="match status" value="2"/>
</dbReference>
<evidence type="ECO:0000313" key="4">
    <source>
        <dbReference type="Proteomes" id="UP001165089"/>
    </source>
</evidence>
<dbReference type="PANTHER" id="PTHR12526">
    <property type="entry name" value="GLYCOSYLTRANSFERASE"/>
    <property type="match status" value="1"/>
</dbReference>
<dbReference type="RefSeq" id="WP_285721933.1">
    <property type="nucleotide sequence ID" value="NZ_BSDD01000001.1"/>
</dbReference>
<dbReference type="Pfam" id="PF13579">
    <property type="entry name" value="Glyco_trans_4_4"/>
    <property type="match status" value="1"/>
</dbReference>
<dbReference type="EMBL" id="BSDD01000001">
    <property type="protein sequence ID" value="GLH68478.1"/>
    <property type="molecule type" value="Genomic_DNA"/>
</dbReference>
<name>A0ABQ5Q1L4_9BACT</name>
<comment type="caution">
    <text evidence="3">The sequence shown here is derived from an EMBL/GenBank/DDBJ whole genome shotgun (WGS) entry which is preliminary data.</text>
</comment>
<dbReference type="CDD" id="cd03794">
    <property type="entry name" value="GT4_WbuB-like"/>
    <property type="match status" value="1"/>
</dbReference>
<evidence type="ECO:0000259" key="1">
    <source>
        <dbReference type="Pfam" id="PF00534"/>
    </source>
</evidence>
<protein>
    <submittedName>
        <fullName evidence="3">Glycosyltransferase WbuB</fullName>
    </submittedName>
</protein>
<reference evidence="3 4" key="1">
    <citation type="journal article" date="2023" name="Antonie Van Leeuwenhoek">
        <title>Mesoterricola silvestris gen. nov., sp. nov., Mesoterricola sediminis sp. nov., Geothrix oryzae sp. nov., Geothrix edaphica sp. nov., Geothrix rubra sp. nov., and Geothrix limicola sp. nov., six novel members of Acidobacteriota isolated from soils.</title>
        <authorList>
            <person name="Itoh H."/>
            <person name="Sugisawa Y."/>
            <person name="Mise K."/>
            <person name="Xu Z."/>
            <person name="Kuniyasu M."/>
            <person name="Ushijima N."/>
            <person name="Kawano K."/>
            <person name="Kobayashi E."/>
            <person name="Shiratori Y."/>
            <person name="Masuda Y."/>
            <person name="Senoo K."/>
        </authorList>
    </citation>
    <scope>NUCLEOTIDE SEQUENCE [LARGE SCALE GENOMIC DNA]</scope>
    <source>
        <strain evidence="3 4">Red803</strain>
    </source>
</reference>
<evidence type="ECO:0000259" key="2">
    <source>
        <dbReference type="Pfam" id="PF13579"/>
    </source>
</evidence>
<dbReference type="InterPro" id="IPR001296">
    <property type="entry name" value="Glyco_trans_1"/>
</dbReference>
<evidence type="ECO:0000313" key="3">
    <source>
        <dbReference type="EMBL" id="GLH68478.1"/>
    </source>
</evidence>